<evidence type="ECO:0000313" key="4">
    <source>
        <dbReference type="Proteomes" id="UP000199470"/>
    </source>
</evidence>
<accession>A0A1I4INL2</accession>
<name>A0A1I4INL2_9BURK</name>
<gene>
    <name evidence="3" type="ORF">SAMN02982985_00678</name>
</gene>
<keyword evidence="4" id="KW-1185">Reference proteome</keyword>
<feature type="chain" id="PRO_5011727874" evidence="1">
    <location>
        <begin position="27"/>
        <end position="186"/>
    </location>
</feature>
<evidence type="ECO:0000313" key="3">
    <source>
        <dbReference type="EMBL" id="SFL55999.1"/>
    </source>
</evidence>
<dbReference type="AlphaFoldDB" id="A0A1I4INL2"/>
<evidence type="ECO:0000256" key="1">
    <source>
        <dbReference type="SAM" id="SignalP"/>
    </source>
</evidence>
<dbReference type="RefSeq" id="WP_093383683.1">
    <property type="nucleotide sequence ID" value="NZ_FOTW01000005.1"/>
</dbReference>
<protein>
    <submittedName>
        <fullName evidence="3">PEP-CTERM protein-sorting domain-containing protein</fullName>
    </submittedName>
</protein>
<dbReference type="EMBL" id="FOTW01000005">
    <property type="protein sequence ID" value="SFL55999.1"/>
    <property type="molecule type" value="Genomic_DNA"/>
</dbReference>
<feature type="domain" description="Ice-binding protein C-terminal" evidence="2">
    <location>
        <begin position="155"/>
        <end position="180"/>
    </location>
</feature>
<proteinExistence type="predicted"/>
<sequence>MKQFVKRTIFAAAVAAAGLGMSAAQAADVSHASKALVFVGGNTNDGAGFGKTILAGSTFTDVFTFSVASATGHATFSNFQVSSDAQSALLGMDLSNFTLNGPVSFGGSQIQTGVSELWKLPTLDLVNGDYTISVSGITVSKPGGSYALSGKLVSAVPEPATYGMLGLGLGMVGLMARRQRRRGQAA</sequence>
<feature type="signal peptide" evidence="1">
    <location>
        <begin position="1"/>
        <end position="26"/>
    </location>
</feature>
<dbReference type="NCBIfam" id="NF038126">
    <property type="entry name" value="PEP_CTERM_FxDxF"/>
    <property type="match status" value="1"/>
</dbReference>
<reference evidence="3 4" key="1">
    <citation type="submission" date="2016-10" db="EMBL/GenBank/DDBJ databases">
        <authorList>
            <person name="de Groot N.N."/>
        </authorList>
    </citation>
    <scope>NUCLEOTIDE SEQUENCE [LARGE SCALE GENOMIC DNA]</scope>
    <source>
        <strain evidence="3 4">ATCC 43154</strain>
    </source>
</reference>
<organism evidence="3 4">
    <name type="scientific">Rugamonas rubra</name>
    <dbReference type="NCBI Taxonomy" id="758825"/>
    <lineage>
        <taxon>Bacteria</taxon>
        <taxon>Pseudomonadati</taxon>
        <taxon>Pseudomonadota</taxon>
        <taxon>Betaproteobacteria</taxon>
        <taxon>Burkholderiales</taxon>
        <taxon>Oxalobacteraceae</taxon>
        <taxon>Telluria group</taxon>
        <taxon>Rugamonas</taxon>
    </lineage>
</organism>
<dbReference type="OrthoDB" id="8546032at2"/>
<evidence type="ECO:0000259" key="2">
    <source>
        <dbReference type="Pfam" id="PF07589"/>
    </source>
</evidence>
<dbReference type="InterPro" id="IPR013424">
    <property type="entry name" value="Ice-binding_C"/>
</dbReference>
<keyword evidence="1" id="KW-0732">Signal</keyword>
<dbReference type="NCBIfam" id="TIGR02595">
    <property type="entry name" value="PEP_CTERM"/>
    <property type="match status" value="1"/>
</dbReference>
<dbReference type="Pfam" id="PF07589">
    <property type="entry name" value="PEP-CTERM"/>
    <property type="match status" value="1"/>
</dbReference>
<dbReference type="Proteomes" id="UP000199470">
    <property type="component" value="Unassembled WGS sequence"/>
</dbReference>